<comment type="caution">
    <text evidence="13">Was originally thought to be a dihydrodipicolinate synthase (DHDPS), catalyzing the condensation of (S)-aspartate-beta-semialdehyde [(S)-ASA] and pyruvate to dihydrodipicolinate (DHDP). However, it was shown in E.coli that the product of the enzymatic reaction is not dihydrodipicolinate but in fact (4S)-4-hydroxy-2,3,4,5-tetrahydro-(2S)-dipicolinic acid (HTPA), and that the consecutive dehydration reaction leading to DHDP is not spontaneous but catalyzed by DapB.</text>
</comment>
<evidence type="ECO:0000256" key="11">
    <source>
        <dbReference type="ARBA" id="ARBA00044762"/>
    </source>
</evidence>
<evidence type="ECO:0000256" key="2">
    <source>
        <dbReference type="ARBA" id="ARBA00005120"/>
    </source>
</evidence>
<dbReference type="KEGG" id="bhb:M9394_00960"/>
<comment type="subcellular location">
    <subcellularLocation>
        <location evidence="13">Cytoplasm</location>
    </subcellularLocation>
</comment>
<comment type="subunit">
    <text evidence="11 13">Homotetramer; dimer of dimers.</text>
</comment>
<evidence type="ECO:0000256" key="4">
    <source>
        <dbReference type="ARBA" id="ARBA00012086"/>
    </source>
</evidence>
<dbReference type="PRINTS" id="PR00146">
    <property type="entry name" value="DHPICSNTHASE"/>
</dbReference>
<dbReference type="GO" id="GO:0005829">
    <property type="term" value="C:cytosol"/>
    <property type="evidence" value="ECO:0007669"/>
    <property type="project" value="TreeGrafter"/>
</dbReference>
<keyword evidence="6 13" id="KW-0028">Amino-acid biosynthesis</keyword>
<proteinExistence type="inferred from homology"/>
<dbReference type="InterPro" id="IPR002220">
    <property type="entry name" value="DapA-like"/>
</dbReference>
<accession>A0AAE9I6L1</accession>
<comment type="catalytic activity">
    <reaction evidence="12 13">
        <text>L-aspartate 4-semialdehyde + pyruvate = (2S,4S)-4-hydroxy-2,3,4,5-tetrahydrodipicolinate + H2O + H(+)</text>
        <dbReference type="Rhea" id="RHEA:34171"/>
        <dbReference type="ChEBI" id="CHEBI:15361"/>
        <dbReference type="ChEBI" id="CHEBI:15377"/>
        <dbReference type="ChEBI" id="CHEBI:15378"/>
        <dbReference type="ChEBI" id="CHEBI:67139"/>
        <dbReference type="ChEBI" id="CHEBI:537519"/>
        <dbReference type="EC" id="4.3.3.7"/>
    </reaction>
</comment>
<keyword evidence="5 13" id="KW-0963">Cytoplasm</keyword>
<sequence length="299" mass="32679">MFTGSIVALITPMDLKGAVDQISLKKLVDHHVVSGTSAIVSVGTTGEMSGLTHEEHVDVVMRTLEFSDGRLPVIAGTGANSTAEAVALTNKFNDSNIAACLSVTPYYNRPNQEGLFQHFKAISESTELPQILYNVPVRTGCDMLPITVSRLSKIKNIVGIKEATGNLHRVNQLKQLVHEDFILLSGDDLSALDFMKLGGVGVISVTANIAAKEMAELCKLANENDFSNAQHINQRLMPVHQALFIDSNPIPVKWACKELGLISHYVLRLPMTVLSEIHRDVLKKALIDSGLFYDQSNYK</sequence>
<dbReference type="InterPro" id="IPR013785">
    <property type="entry name" value="Aldolase_TIM"/>
</dbReference>
<gene>
    <name evidence="13 17" type="primary">dapA</name>
    <name evidence="17" type="ORF">M9394_00960</name>
</gene>
<dbReference type="EMBL" id="CP097751">
    <property type="protein sequence ID" value="URJ27704.1"/>
    <property type="molecule type" value="Genomic_DNA"/>
</dbReference>
<dbReference type="SUPFAM" id="SSF51569">
    <property type="entry name" value="Aldolase"/>
    <property type="match status" value="1"/>
</dbReference>
<evidence type="ECO:0000256" key="1">
    <source>
        <dbReference type="ARBA" id="ARBA00003294"/>
    </source>
</evidence>
<dbReference type="GO" id="GO:0009089">
    <property type="term" value="P:lysine biosynthetic process via diaminopimelate"/>
    <property type="evidence" value="ECO:0007669"/>
    <property type="project" value="UniProtKB-UniRule"/>
</dbReference>
<feature type="site" description="Part of a proton relay during catalysis" evidence="13">
    <location>
        <position position="107"/>
    </location>
</feature>
<evidence type="ECO:0000256" key="9">
    <source>
        <dbReference type="ARBA" id="ARBA00023239"/>
    </source>
</evidence>
<name>A0AAE9I6L1_9ENTR</name>
<evidence type="ECO:0000256" key="5">
    <source>
        <dbReference type="ARBA" id="ARBA00022490"/>
    </source>
</evidence>
<comment type="similarity">
    <text evidence="3 13 14">Belongs to the DapA family.</text>
</comment>
<dbReference type="PIRSF" id="PIRSF001365">
    <property type="entry name" value="DHDPS"/>
    <property type="match status" value="1"/>
</dbReference>
<evidence type="ECO:0000256" key="12">
    <source>
        <dbReference type="ARBA" id="ARBA00047836"/>
    </source>
</evidence>
<evidence type="ECO:0000256" key="16">
    <source>
        <dbReference type="PIRSR" id="PIRSR001365-2"/>
    </source>
</evidence>
<evidence type="ECO:0000256" key="6">
    <source>
        <dbReference type="ARBA" id="ARBA00022605"/>
    </source>
</evidence>
<feature type="active site" description="Proton donor/acceptor" evidence="13 15">
    <location>
        <position position="133"/>
    </location>
</feature>
<comment type="function">
    <text evidence="1 13">Catalyzes the condensation of (S)-aspartate-beta-semialdehyde [(S)-ASA] and pyruvate to 4-hydroxy-tetrahydrodipicolinate (HTPA).</text>
</comment>
<dbReference type="InterPro" id="IPR005263">
    <property type="entry name" value="DapA"/>
</dbReference>
<dbReference type="CDD" id="cd00950">
    <property type="entry name" value="DHDPS"/>
    <property type="match status" value="1"/>
</dbReference>
<keyword evidence="10 13" id="KW-0704">Schiff base</keyword>
<feature type="site" description="Part of a proton relay during catalysis" evidence="13">
    <location>
        <position position="44"/>
    </location>
</feature>
<keyword evidence="9 13" id="KW-0456">Lyase</keyword>
<dbReference type="PANTHER" id="PTHR12128:SF66">
    <property type="entry name" value="4-HYDROXY-2-OXOGLUTARATE ALDOLASE, MITOCHONDRIAL"/>
    <property type="match status" value="1"/>
</dbReference>
<feature type="binding site" evidence="13 16">
    <location>
        <position position="45"/>
    </location>
    <ligand>
        <name>pyruvate</name>
        <dbReference type="ChEBI" id="CHEBI:15361"/>
    </ligand>
</feature>
<organism evidence="17 18">
    <name type="scientific">Candidatus Blochmanniella camponoti</name>
    <dbReference type="NCBI Taxonomy" id="108080"/>
    <lineage>
        <taxon>Bacteria</taxon>
        <taxon>Pseudomonadati</taxon>
        <taxon>Pseudomonadota</taxon>
        <taxon>Gammaproteobacteria</taxon>
        <taxon>Enterobacterales</taxon>
        <taxon>Enterobacteriaceae</taxon>
        <taxon>ant endosymbionts</taxon>
        <taxon>Candidatus Blochmanniella</taxon>
    </lineage>
</organism>
<evidence type="ECO:0000256" key="13">
    <source>
        <dbReference type="HAMAP-Rule" id="MF_00418"/>
    </source>
</evidence>
<dbReference type="SMART" id="SM01130">
    <property type="entry name" value="DHDPS"/>
    <property type="match status" value="1"/>
</dbReference>
<evidence type="ECO:0000256" key="3">
    <source>
        <dbReference type="ARBA" id="ARBA00007592"/>
    </source>
</evidence>
<dbReference type="GO" id="GO:0008840">
    <property type="term" value="F:4-hydroxy-tetrahydrodipicolinate synthase activity"/>
    <property type="evidence" value="ECO:0007669"/>
    <property type="project" value="UniProtKB-UniRule"/>
</dbReference>
<evidence type="ECO:0000313" key="18">
    <source>
        <dbReference type="Proteomes" id="UP001056323"/>
    </source>
</evidence>
<evidence type="ECO:0000256" key="10">
    <source>
        <dbReference type="ARBA" id="ARBA00023270"/>
    </source>
</evidence>
<dbReference type="InterPro" id="IPR020625">
    <property type="entry name" value="Schiff_base-form_aldolases_AS"/>
</dbReference>
<evidence type="ECO:0000256" key="7">
    <source>
        <dbReference type="ARBA" id="ARBA00022915"/>
    </source>
</evidence>
<comment type="pathway">
    <text evidence="2 13">Amino-acid biosynthesis; L-lysine biosynthesis via DAP pathway; (S)-tetrahydrodipicolinate from L-aspartate: step 3/4.</text>
</comment>
<evidence type="ECO:0000313" key="17">
    <source>
        <dbReference type="EMBL" id="URJ27704.1"/>
    </source>
</evidence>
<dbReference type="Proteomes" id="UP001056323">
    <property type="component" value="Chromosome"/>
</dbReference>
<dbReference type="Pfam" id="PF00701">
    <property type="entry name" value="DHDPS"/>
    <property type="match status" value="1"/>
</dbReference>
<dbReference type="PANTHER" id="PTHR12128">
    <property type="entry name" value="DIHYDRODIPICOLINATE SYNTHASE"/>
    <property type="match status" value="1"/>
</dbReference>
<dbReference type="RefSeq" id="WP_250250143.1">
    <property type="nucleotide sequence ID" value="NZ_CP097751.1"/>
</dbReference>
<dbReference type="NCBIfam" id="TIGR00674">
    <property type="entry name" value="dapA"/>
    <property type="match status" value="1"/>
</dbReference>
<dbReference type="EC" id="4.3.3.7" evidence="4 13"/>
<dbReference type="GO" id="GO:0019877">
    <property type="term" value="P:diaminopimelate biosynthetic process"/>
    <property type="evidence" value="ECO:0007669"/>
    <property type="project" value="UniProtKB-UniRule"/>
</dbReference>
<protein>
    <recommendedName>
        <fullName evidence="4 13">4-hydroxy-tetrahydrodipicolinate synthase</fullName>
        <shortName evidence="13">HTPA synthase</shortName>
        <ecNumber evidence="4 13">4.3.3.7</ecNumber>
    </recommendedName>
</protein>
<evidence type="ECO:0000256" key="8">
    <source>
        <dbReference type="ARBA" id="ARBA00023154"/>
    </source>
</evidence>
<keyword evidence="7 13" id="KW-0220">Diaminopimelate biosynthesis</keyword>
<dbReference type="AlphaFoldDB" id="A0AAE9I6L1"/>
<feature type="active site" description="Schiff-base intermediate with substrate" evidence="13 15">
    <location>
        <position position="161"/>
    </location>
</feature>
<dbReference type="PROSITE" id="PS00666">
    <property type="entry name" value="DHDPS_2"/>
    <property type="match status" value="1"/>
</dbReference>
<keyword evidence="8 13" id="KW-0457">Lysine biosynthesis</keyword>
<dbReference type="HAMAP" id="MF_00418">
    <property type="entry name" value="DapA"/>
    <property type="match status" value="1"/>
</dbReference>
<dbReference type="Gene3D" id="3.20.20.70">
    <property type="entry name" value="Aldolase class I"/>
    <property type="match status" value="1"/>
</dbReference>
<dbReference type="FunFam" id="3.20.20.70:FF:000046">
    <property type="entry name" value="4-hydroxy-tetrahydrodipicolinate synthase"/>
    <property type="match status" value="1"/>
</dbReference>
<feature type="binding site" evidence="13 16">
    <location>
        <position position="203"/>
    </location>
    <ligand>
        <name>pyruvate</name>
        <dbReference type="ChEBI" id="CHEBI:15361"/>
    </ligand>
</feature>
<reference evidence="17" key="1">
    <citation type="submission" date="2022-05" db="EMBL/GenBank/DDBJ databases">
        <title>Impact of host demography and evolutionary history on endosymbiont molecular evolution: a test in carpenter ants (Genus Camponotus) and their Blochmannia endosymbionts.</title>
        <authorList>
            <person name="Manthey J.D."/>
            <person name="Giron J.C."/>
            <person name="Hruska J.P."/>
        </authorList>
    </citation>
    <scope>NUCLEOTIDE SEQUENCE</scope>
    <source>
        <strain evidence="17">C-049</strain>
    </source>
</reference>
<evidence type="ECO:0000256" key="15">
    <source>
        <dbReference type="PIRSR" id="PIRSR001365-1"/>
    </source>
</evidence>
<evidence type="ECO:0000256" key="14">
    <source>
        <dbReference type="PIRNR" id="PIRNR001365"/>
    </source>
</evidence>